<evidence type="ECO:0000313" key="2">
    <source>
        <dbReference type="EMBL" id="JAH55751.1"/>
    </source>
</evidence>
<protein>
    <submittedName>
        <fullName evidence="2">Uncharacterized protein</fullName>
    </submittedName>
</protein>
<organism evidence="2">
    <name type="scientific">Anguilla anguilla</name>
    <name type="common">European freshwater eel</name>
    <name type="synonym">Muraena anguilla</name>
    <dbReference type="NCBI Taxonomy" id="7936"/>
    <lineage>
        <taxon>Eukaryota</taxon>
        <taxon>Metazoa</taxon>
        <taxon>Chordata</taxon>
        <taxon>Craniata</taxon>
        <taxon>Vertebrata</taxon>
        <taxon>Euteleostomi</taxon>
        <taxon>Actinopterygii</taxon>
        <taxon>Neopterygii</taxon>
        <taxon>Teleostei</taxon>
        <taxon>Anguilliformes</taxon>
        <taxon>Anguillidae</taxon>
        <taxon>Anguilla</taxon>
    </lineage>
</organism>
<evidence type="ECO:0000256" key="1">
    <source>
        <dbReference type="SAM" id="MobiDB-lite"/>
    </source>
</evidence>
<sequence length="22" mass="2662">MYSQYMCSQKKKNNLDPVCMYS</sequence>
<proteinExistence type="predicted"/>
<reference evidence="2" key="1">
    <citation type="submission" date="2014-11" db="EMBL/GenBank/DDBJ databases">
        <authorList>
            <person name="Amaro Gonzalez C."/>
        </authorList>
    </citation>
    <scope>NUCLEOTIDE SEQUENCE</scope>
</reference>
<reference evidence="2" key="2">
    <citation type="journal article" date="2015" name="Fish Shellfish Immunol.">
        <title>Early steps in the European eel (Anguilla anguilla)-Vibrio vulnificus interaction in the gills: Role of the RtxA13 toxin.</title>
        <authorList>
            <person name="Callol A."/>
            <person name="Pajuelo D."/>
            <person name="Ebbesson L."/>
            <person name="Teles M."/>
            <person name="MacKenzie S."/>
            <person name="Amaro C."/>
        </authorList>
    </citation>
    <scope>NUCLEOTIDE SEQUENCE</scope>
</reference>
<dbReference type="AlphaFoldDB" id="A0A0E9TQD4"/>
<name>A0A0E9TQD4_ANGAN</name>
<dbReference type="EMBL" id="GBXM01052826">
    <property type="protein sequence ID" value="JAH55751.1"/>
    <property type="molecule type" value="Transcribed_RNA"/>
</dbReference>
<feature type="region of interest" description="Disordered" evidence="1">
    <location>
        <begin position="1"/>
        <end position="22"/>
    </location>
</feature>
<accession>A0A0E9TQD4</accession>